<dbReference type="RefSeq" id="WP_338235967.1">
    <property type="nucleotide sequence ID" value="NZ_BQKE01000001.1"/>
</dbReference>
<dbReference type="PANTHER" id="PTHR36443:SF1">
    <property type="entry name" value="BSR5223 PROTEIN"/>
    <property type="match status" value="1"/>
</dbReference>
<evidence type="ECO:0008006" key="4">
    <source>
        <dbReference type="Google" id="ProtNLM"/>
    </source>
</evidence>
<evidence type="ECO:0000313" key="2">
    <source>
        <dbReference type="EMBL" id="GJM60100.1"/>
    </source>
</evidence>
<dbReference type="InterPro" id="IPR021320">
    <property type="entry name" value="DUF2905"/>
</dbReference>
<evidence type="ECO:0000313" key="3">
    <source>
        <dbReference type="Proteomes" id="UP001310022"/>
    </source>
</evidence>
<keyword evidence="1" id="KW-1133">Transmembrane helix</keyword>
<accession>A0AAN5AI70</accession>
<protein>
    <recommendedName>
        <fullName evidence="4">DUF2905 domain-containing protein</fullName>
    </recommendedName>
</protein>
<proteinExistence type="predicted"/>
<dbReference type="AlphaFoldDB" id="A0AAN5AI70"/>
<evidence type="ECO:0000256" key="1">
    <source>
        <dbReference type="SAM" id="Phobius"/>
    </source>
</evidence>
<keyword evidence="3" id="KW-1185">Reference proteome</keyword>
<comment type="caution">
    <text evidence="2">The sequence shown here is derived from an EMBL/GenBank/DDBJ whole genome shotgun (WGS) entry which is preliminary data.</text>
</comment>
<gene>
    <name evidence="2" type="ORF">PEDI_06520</name>
</gene>
<feature type="transmembrane region" description="Helical" evidence="1">
    <location>
        <begin position="47"/>
        <end position="70"/>
    </location>
</feature>
<organism evidence="2 3">
    <name type="scientific">Persicobacter diffluens</name>
    <dbReference type="NCBI Taxonomy" id="981"/>
    <lineage>
        <taxon>Bacteria</taxon>
        <taxon>Pseudomonadati</taxon>
        <taxon>Bacteroidota</taxon>
        <taxon>Cytophagia</taxon>
        <taxon>Cytophagales</taxon>
        <taxon>Persicobacteraceae</taxon>
        <taxon>Persicobacter</taxon>
    </lineage>
</organism>
<dbReference type="Proteomes" id="UP001310022">
    <property type="component" value="Unassembled WGS sequence"/>
</dbReference>
<keyword evidence="1" id="KW-0812">Transmembrane</keyword>
<dbReference type="Pfam" id="PF11146">
    <property type="entry name" value="DUF2905"/>
    <property type="match status" value="1"/>
</dbReference>
<reference evidence="2 3" key="1">
    <citation type="submission" date="2021-12" db="EMBL/GenBank/DDBJ databases">
        <title>Genome sequencing of bacteria with rrn-lacking chromosome and rrn-plasmid.</title>
        <authorList>
            <person name="Anda M."/>
            <person name="Iwasaki W."/>
        </authorList>
    </citation>
    <scope>NUCLEOTIDE SEQUENCE [LARGE SCALE GENOMIC DNA]</scope>
    <source>
        <strain evidence="2 3">NBRC 15940</strain>
    </source>
</reference>
<dbReference type="PANTHER" id="PTHR36443">
    <property type="entry name" value="BSR5223 PROTEIN"/>
    <property type="match status" value="1"/>
</dbReference>
<feature type="transmembrane region" description="Helical" evidence="1">
    <location>
        <begin position="7"/>
        <end position="27"/>
    </location>
</feature>
<sequence length="74" mass="8472">MENSLAKILMMAGAGLFLIGLIIYLLQGKGSWFGHLPGDIRVEKENFQLYIPWVSMLLVSVILSVLFHLFKRFF</sequence>
<dbReference type="EMBL" id="BQKE01000001">
    <property type="protein sequence ID" value="GJM60100.1"/>
    <property type="molecule type" value="Genomic_DNA"/>
</dbReference>
<keyword evidence="1" id="KW-0472">Membrane</keyword>
<name>A0AAN5AI70_9BACT</name>